<dbReference type="PANTHER" id="PTHR43294:SF21">
    <property type="entry name" value="CATION TRANSPORTING ATPASE"/>
    <property type="match status" value="1"/>
</dbReference>
<dbReference type="SFLD" id="SFLDF00027">
    <property type="entry name" value="p-type_atpase"/>
    <property type="match status" value="1"/>
</dbReference>
<dbReference type="PRINTS" id="PR00120">
    <property type="entry name" value="HATPASE"/>
</dbReference>
<reference evidence="12 13" key="1">
    <citation type="journal article" date="2023" name="Int. J. Syst. Evol. Microbiol.">
        <title>The observation of taxonomic boundaries for the 16SrII and 16SrXXV phytoplasmas using genome-based delimitation.</title>
        <authorList>
            <person name="Rodrigues Jardim B."/>
            <person name="Tran-Nguyen L.T.T."/>
            <person name="Gambley C."/>
            <person name="Al-Sadi A.M."/>
            <person name="Al-Subhi A.M."/>
            <person name="Foissac X."/>
            <person name="Salar P."/>
            <person name="Cai H."/>
            <person name="Yang J.Y."/>
            <person name="Davis R."/>
            <person name="Jones L."/>
            <person name="Rodoni B."/>
            <person name="Constable F.E."/>
        </authorList>
    </citation>
    <scope>NUCLEOTIDE SEQUENCE [LARGE SCALE GENOMIC DNA]</scope>
    <source>
        <strain evidence="12">BAWM-155c</strain>
    </source>
</reference>
<dbReference type="Pfam" id="PF00122">
    <property type="entry name" value="E1-E2_ATPase"/>
    <property type="match status" value="1"/>
</dbReference>
<keyword evidence="7" id="KW-1278">Translocase</keyword>
<dbReference type="PROSITE" id="PS00154">
    <property type="entry name" value="ATPASE_E1_E2"/>
    <property type="match status" value="1"/>
</dbReference>
<dbReference type="Pfam" id="PF00689">
    <property type="entry name" value="Cation_ATPase_C"/>
    <property type="match status" value="1"/>
</dbReference>
<dbReference type="InterPro" id="IPR008250">
    <property type="entry name" value="ATPase_P-typ_transduc_dom_A_sf"/>
</dbReference>
<evidence type="ECO:0000256" key="3">
    <source>
        <dbReference type="ARBA" id="ARBA00022475"/>
    </source>
</evidence>
<dbReference type="SFLD" id="SFLDS00003">
    <property type="entry name" value="Haloacid_Dehalogenase"/>
    <property type="match status" value="1"/>
</dbReference>
<dbReference type="Gene3D" id="3.40.1110.10">
    <property type="entry name" value="Calcium-transporting ATPase, cytoplasmic domain N"/>
    <property type="match status" value="1"/>
</dbReference>
<evidence type="ECO:0000256" key="9">
    <source>
        <dbReference type="ARBA" id="ARBA00023136"/>
    </source>
</evidence>
<dbReference type="EMBL" id="JAOSID010000003">
    <property type="protein sequence ID" value="MDO8168087.1"/>
    <property type="molecule type" value="Genomic_DNA"/>
</dbReference>
<evidence type="ECO:0000256" key="4">
    <source>
        <dbReference type="ARBA" id="ARBA00022692"/>
    </source>
</evidence>
<feature type="transmembrane region" description="Helical" evidence="10">
    <location>
        <begin position="61"/>
        <end position="80"/>
    </location>
</feature>
<evidence type="ECO:0000256" key="1">
    <source>
        <dbReference type="ARBA" id="ARBA00004651"/>
    </source>
</evidence>
<keyword evidence="4 10" id="KW-0812">Transmembrane</keyword>
<feature type="transmembrane region" description="Helical" evidence="10">
    <location>
        <begin position="287"/>
        <end position="313"/>
    </location>
</feature>
<feature type="transmembrane region" description="Helical" evidence="10">
    <location>
        <begin position="705"/>
        <end position="730"/>
    </location>
</feature>
<evidence type="ECO:0000256" key="2">
    <source>
        <dbReference type="ARBA" id="ARBA00005675"/>
    </source>
</evidence>
<dbReference type="RefSeq" id="WP_304515289.1">
    <property type="nucleotide sequence ID" value="NZ_JAOSID010000003.1"/>
</dbReference>
<evidence type="ECO:0000313" key="13">
    <source>
        <dbReference type="Proteomes" id="UP001172036"/>
    </source>
</evidence>
<gene>
    <name evidence="12" type="ORF">OC680_01145</name>
</gene>
<sequence>MNSSFYQLEKTLLEKKLKTNFDKGLTTKQAQKRIKKYGYNKLKQSKPPSFLKKFIQQFNDFFVYILLIVAAITLTIGIITSQREELYEGALILIIVFSNAFLSIFYEKQKEKSLLIINNNTKIYVKVLRNNQIQLMPQEELVYGDIVFLETGDIIPADIRLIYANHLKVNESPLTGESFAIWKNHHSVQTKFDLLNAVNILFMNTTIICGNAKGVVIGTGMNTQIGQITKLSLIPKKDKSFLEIYLKKLSKKLSIIIFLLILINLILNFWKYYIFHSKMNWSIIQKFFLSSIALAVSVIPEGLLAIMTIISALGMKKIAQEKAIIKNLKTLEKLGTVSVICTDKTGTLTQNKLKIKQLFIYPQKILVHKKLNLNPNVMKLIHYGVLCNNADIHKSKINSYNQKKFLYDPVDQSFVNLAHLLNLDIYKLRLKNPKIKEFPFDDHYKIMITIHKNLKRYYLIIKGAGEIVLNLSSHIEQENNTFAKNENSQQIIKNHFNTMSNDGYKILAIAYTIFFDDNFLENDISVQEILDKIDNKIIFLGLVGIKDPIRPETFQAIQDCHKASIIPIMITGDHPNTANKIASELNIINDKSDLVINGDMLEQFSEKEFMQKLYQIKVYARTKPEHKLKIVKAWQKLGHIVAMTGDGVNDAPSIKQADIGISMGLTGTEITKQVSDIILTDDNFNTIKKAIKEGKNIFFNIKKSILFLLSCNMGEIIAILINTLLGHIFFNSDFIILNTLQILWINLITDSLSALALGMEPPEENLIKQKPNFIKNAFLDQTLILKICLEGFMLGSLVFIAALIGYNLHPHNSYQYAQTFAFMVSTLSQLIHAFNLRSLTKSIFELKKNNPYLVKFFIISVFIQIIIFFIPFLKENFKLTNLLYSDILVIILLSLTPLIIIEVVKKYLYKKQKM</sequence>
<dbReference type="Gene3D" id="3.40.50.1000">
    <property type="entry name" value="HAD superfamily/HAD-like"/>
    <property type="match status" value="1"/>
</dbReference>
<dbReference type="InterPro" id="IPR018303">
    <property type="entry name" value="ATPase_P-typ_P_site"/>
</dbReference>
<dbReference type="PANTHER" id="PTHR43294">
    <property type="entry name" value="SODIUM/POTASSIUM-TRANSPORTING ATPASE SUBUNIT ALPHA"/>
    <property type="match status" value="1"/>
</dbReference>
<keyword evidence="8 10" id="KW-1133">Transmembrane helix</keyword>
<evidence type="ECO:0000256" key="5">
    <source>
        <dbReference type="ARBA" id="ARBA00022741"/>
    </source>
</evidence>
<feature type="domain" description="Cation-transporting P-type ATPase N-terminal" evidence="11">
    <location>
        <begin position="4"/>
        <end position="78"/>
    </location>
</feature>
<dbReference type="InterPro" id="IPR001757">
    <property type="entry name" value="P_typ_ATPase"/>
</dbReference>
<dbReference type="InterPro" id="IPR036412">
    <property type="entry name" value="HAD-like_sf"/>
</dbReference>
<dbReference type="InterPro" id="IPR023298">
    <property type="entry name" value="ATPase_P-typ_TM_dom_sf"/>
</dbReference>
<keyword evidence="3" id="KW-1003">Cell membrane</keyword>
<comment type="similarity">
    <text evidence="2">Belongs to the cation transport ATPase (P-type) (TC 3.A.3) family. Type IIA subfamily.</text>
</comment>
<feature type="transmembrane region" description="Helical" evidence="10">
    <location>
        <begin position="820"/>
        <end position="840"/>
    </location>
</feature>
<dbReference type="InterPro" id="IPR044492">
    <property type="entry name" value="P_typ_ATPase_HD_dom"/>
</dbReference>
<feature type="transmembrane region" description="Helical" evidence="10">
    <location>
        <begin position="253"/>
        <end position="275"/>
    </location>
</feature>
<dbReference type="Pfam" id="PF00690">
    <property type="entry name" value="Cation_ATPase_N"/>
    <property type="match status" value="1"/>
</dbReference>
<dbReference type="Gene3D" id="1.20.1110.10">
    <property type="entry name" value="Calcium-transporting ATPase, transmembrane domain"/>
    <property type="match status" value="1"/>
</dbReference>
<organism evidence="12 13">
    <name type="scientific">Candidatus Phytoplasma melaleucae</name>
    <dbReference type="NCBI Taxonomy" id="2982630"/>
    <lineage>
        <taxon>Bacteria</taxon>
        <taxon>Bacillati</taxon>
        <taxon>Mycoplasmatota</taxon>
        <taxon>Mollicutes</taxon>
        <taxon>Acholeplasmatales</taxon>
        <taxon>Acholeplasmataceae</taxon>
        <taxon>Candidatus Phytoplasma</taxon>
    </lineage>
</organism>
<comment type="subcellular location">
    <subcellularLocation>
        <location evidence="1">Cell membrane</location>
        <topology evidence="1">Multi-pass membrane protein</topology>
    </subcellularLocation>
</comment>
<evidence type="ECO:0000313" key="12">
    <source>
        <dbReference type="EMBL" id="MDO8168087.1"/>
    </source>
</evidence>
<accession>A0ABT9DDF9</accession>
<keyword evidence="13" id="KW-1185">Reference proteome</keyword>
<proteinExistence type="inferred from homology"/>
<dbReference type="SUPFAM" id="SSF81665">
    <property type="entry name" value="Calcium ATPase, transmembrane domain M"/>
    <property type="match status" value="1"/>
</dbReference>
<evidence type="ECO:0000256" key="10">
    <source>
        <dbReference type="SAM" id="Phobius"/>
    </source>
</evidence>
<dbReference type="SUPFAM" id="SSF81653">
    <property type="entry name" value="Calcium ATPase, transduction domain A"/>
    <property type="match status" value="1"/>
</dbReference>
<dbReference type="SFLD" id="SFLDG00002">
    <property type="entry name" value="C1.7:_P-type_atpase_like"/>
    <property type="match status" value="1"/>
</dbReference>
<dbReference type="InterPro" id="IPR050510">
    <property type="entry name" value="Cation_transp_ATPase_P-type"/>
</dbReference>
<dbReference type="SUPFAM" id="SSF81660">
    <property type="entry name" value="Metal cation-transporting ATPase, ATP-binding domain N"/>
    <property type="match status" value="1"/>
</dbReference>
<feature type="transmembrane region" description="Helical" evidence="10">
    <location>
        <begin position="852"/>
        <end position="870"/>
    </location>
</feature>
<dbReference type="SUPFAM" id="SSF56784">
    <property type="entry name" value="HAD-like"/>
    <property type="match status" value="1"/>
</dbReference>
<dbReference type="PRINTS" id="PR00119">
    <property type="entry name" value="CATATPASE"/>
</dbReference>
<dbReference type="NCBIfam" id="TIGR01494">
    <property type="entry name" value="ATPase_P-type"/>
    <property type="match status" value="2"/>
</dbReference>
<feature type="transmembrane region" description="Helical" evidence="10">
    <location>
        <begin position="882"/>
        <end position="904"/>
    </location>
</feature>
<evidence type="ECO:0000256" key="6">
    <source>
        <dbReference type="ARBA" id="ARBA00022840"/>
    </source>
</evidence>
<dbReference type="InterPro" id="IPR059000">
    <property type="entry name" value="ATPase_P-type_domA"/>
</dbReference>
<dbReference type="InterPro" id="IPR023299">
    <property type="entry name" value="ATPase_P-typ_cyto_dom_N"/>
</dbReference>
<feature type="transmembrane region" description="Helical" evidence="10">
    <location>
        <begin position="783"/>
        <end position="808"/>
    </location>
</feature>
<dbReference type="SMART" id="SM00831">
    <property type="entry name" value="Cation_ATPase_N"/>
    <property type="match status" value="1"/>
</dbReference>
<evidence type="ECO:0000259" key="11">
    <source>
        <dbReference type="SMART" id="SM00831"/>
    </source>
</evidence>
<comment type="caution">
    <text evidence="12">The sequence shown here is derived from an EMBL/GenBank/DDBJ whole genome shotgun (WGS) entry which is preliminary data.</text>
</comment>
<keyword evidence="6" id="KW-0067">ATP-binding</keyword>
<keyword evidence="9 10" id="KW-0472">Membrane</keyword>
<dbReference type="InterPro" id="IPR006068">
    <property type="entry name" value="ATPase_P-typ_cation-transptr_C"/>
</dbReference>
<dbReference type="Gene3D" id="2.70.150.10">
    <property type="entry name" value="Calcium-transporting ATPase, cytoplasmic transduction domain A"/>
    <property type="match status" value="1"/>
</dbReference>
<keyword evidence="5" id="KW-0547">Nucleotide-binding</keyword>
<feature type="transmembrane region" description="Helical" evidence="10">
    <location>
        <begin position="86"/>
        <end position="106"/>
    </location>
</feature>
<evidence type="ECO:0000256" key="8">
    <source>
        <dbReference type="ARBA" id="ARBA00022989"/>
    </source>
</evidence>
<name>A0ABT9DDF9_9MOLU</name>
<dbReference type="InterPro" id="IPR023214">
    <property type="entry name" value="HAD_sf"/>
</dbReference>
<evidence type="ECO:0000256" key="7">
    <source>
        <dbReference type="ARBA" id="ARBA00022967"/>
    </source>
</evidence>
<dbReference type="Pfam" id="PF13246">
    <property type="entry name" value="Cation_ATPase"/>
    <property type="match status" value="1"/>
</dbReference>
<dbReference type="InterPro" id="IPR004014">
    <property type="entry name" value="ATPase_P-typ_cation-transptr_N"/>
</dbReference>
<protein>
    <submittedName>
        <fullName evidence="12">Cation-translocating P-type ATPase</fullName>
    </submittedName>
</protein>
<dbReference type="Proteomes" id="UP001172036">
    <property type="component" value="Unassembled WGS sequence"/>
</dbReference>